<dbReference type="Gene3D" id="3.40.50.2000">
    <property type="entry name" value="Glycogen Phosphorylase B"/>
    <property type="match status" value="2"/>
</dbReference>
<comment type="caution">
    <text evidence="3">The sequence shown here is derived from an EMBL/GenBank/DDBJ whole genome shotgun (WGS) entry which is preliminary data.</text>
</comment>
<evidence type="ECO:0000259" key="1">
    <source>
        <dbReference type="Pfam" id="PF00534"/>
    </source>
</evidence>
<dbReference type="Pfam" id="PF13439">
    <property type="entry name" value="Glyco_transf_4"/>
    <property type="match status" value="1"/>
</dbReference>
<evidence type="ECO:0000313" key="3">
    <source>
        <dbReference type="EMBL" id="EQD57714.1"/>
    </source>
</evidence>
<dbReference type="AlphaFoldDB" id="T1BX50"/>
<dbReference type="EMBL" id="AUZZ01003163">
    <property type="protein sequence ID" value="EQD57714.1"/>
    <property type="molecule type" value="Genomic_DNA"/>
</dbReference>
<feature type="domain" description="Glycosyl transferase family 1" evidence="1">
    <location>
        <begin position="200"/>
        <end position="358"/>
    </location>
</feature>
<proteinExistence type="predicted"/>
<feature type="domain" description="Glycosyltransferase subfamily 4-like N-terminal" evidence="2">
    <location>
        <begin position="18"/>
        <end position="190"/>
    </location>
</feature>
<name>T1BX50_9ZZZZ</name>
<reference evidence="3" key="2">
    <citation type="journal article" date="2014" name="ISME J.">
        <title>Microbial stratification in low pH oxic and suboxic macroscopic growths along an acid mine drainage.</title>
        <authorList>
            <person name="Mendez-Garcia C."/>
            <person name="Mesa V."/>
            <person name="Sprenger R.R."/>
            <person name="Richter M."/>
            <person name="Diez M.S."/>
            <person name="Solano J."/>
            <person name="Bargiela R."/>
            <person name="Golyshina O.V."/>
            <person name="Manteca A."/>
            <person name="Ramos J.L."/>
            <person name="Gallego J.R."/>
            <person name="Llorente I."/>
            <person name="Martins Dos Santos V.A."/>
            <person name="Jensen O.N."/>
            <person name="Pelaez A.I."/>
            <person name="Sanchez J."/>
            <person name="Ferrer M."/>
        </authorList>
    </citation>
    <scope>NUCLEOTIDE SEQUENCE</scope>
</reference>
<dbReference type="InterPro" id="IPR050194">
    <property type="entry name" value="Glycosyltransferase_grp1"/>
</dbReference>
<dbReference type="PANTHER" id="PTHR45947:SF3">
    <property type="entry name" value="SULFOQUINOVOSYL TRANSFERASE SQD2"/>
    <property type="match status" value="1"/>
</dbReference>
<gene>
    <name evidence="3" type="ORF">B2A_04674</name>
</gene>
<keyword evidence="3" id="KW-0808">Transferase</keyword>
<dbReference type="SUPFAM" id="SSF53756">
    <property type="entry name" value="UDP-Glycosyltransferase/glycogen phosphorylase"/>
    <property type="match status" value="1"/>
</dbReference>
<protein>
    <submittedName>
        <fullName evidence="3">Glycosyl transferase, group 1 family protein</fullName>
    </submittedName>
</protein>
<dbReference type="InterPro" id="IPR001296">
    <property type="entry name" value="Glyco_trans_1"/>
</dbReference>
<dbReference type="PANTHER" id="PTHR45947">
    <property type="entry name" value="SULFOQUINOVOSYL TRANSFERASE SQD2"/>
    <property type="match status" value="1"/>
</dbReference>
<dbReference type="GO" id="GO:0016757">
    <property type="term" value="F:glycosyltransferase activity"/>
    <property type="evidence" value="ECO:0007669"/>
    <property type="project" value="InterPro"/>
</dbReference>
<sequence length="382" mass="43414">MSTHLNIAFYTDTFYPAVDGVVTSVNNFSHELKRRGHKVYIFTAGKRSKDNQIIDVFFERGIKFKKYPQYTLAMFPFVSSMKVREFDIDLVHTHTPFFMGMSAMMVAKFNKMPLVGSFHTMFTDKAVIDEYAAKNALLQKMAKRYSWTYARFFYNRCDRVIAPSASTASILNRNGIHGASVVENGIDLKRFNRKVDGRQLRNRLLTDGYEHIVLYLGRVSREKRIDTMIRAARSLGRKDVRFVIAGTGPALDHYRKLAARYKLDGKVLFTGFVDDKDLPKYYAASDMLCMPSTFETQGIVTLEAMACGKPVVGADYMALKNLIVNNYNGEKFAPGSSMECARKIKKVLSNYGEYAGMAGTAEKYSIEKTTDKLLNVYKEVIH</sequence>
<evidence type="ECO:0000259" key="2">
    <source>
        <dbReference type="Pfam" id="PF13439"/>
    </source>
</evidence>
<dbReference type="Pfam" id="PF00534">
    <property type="entry name" value="Glycos_transf_1"/>
    <property type="match status" value="1"/>
</dbReference>
<reference evidence="3" key="1">
    <citation type="submission" date="2013-08" db="EMBL/GenBank/DDBJ databases">
        <authorList>
            <person name="Mendez C."/>
            <person name="Richter M."/>
            <person name="Ferrer M."/>
            <person name="Sanchez J."/>
        </authorList>
    </citation>
    <scope>NUCLEOTIDE SEQUENCE</scope>
</reference>
<dbReference type="InterPro" id="IPR028098">
    <property type="entry name" value="Glyco_trans_4-like_N"/>
</dbReference>
<accession>T1BX50</accession>
<organism evidence="3">
    <name type="scientific">mine drainage metagenome</name>
    <dbReference type="NCBI Taxonomy" id="410659"/>
    <lineage>
        <taxon>unclassified sequences</taxon>
        <taxon>metagenomes</taxon>
        <taxon>ecological metagenomes</taxon>
    </lineage>
</organism>